<dbReference type="AlphaFoldDB" id="A0A7C3I5U7"/>
<protein>
    <submittedName>
        <fullName evidence="1">DUF2225 domain-containing protein</fullName>
    </submittedName>
</protein>
<dbReference type="Pfam" id="PF09986">
    <property type="entry name" value="DUF2225"/>
    <property type="match status" value="1"/>
</dbReference>
<reference evidence="1" key="1">
    <citation type="journal article" date="2020" name="mSystems">
        <title>Genome- and Community-Level Interaction Insights into Carbon Utilization and Element Cycling Functions of Hydrothermarchaeota in Hydrothermal Sediment.</title>
        <authorList>
            <person name="Zhou Z."/>
            <person name="Liu Y."/>
            <person name="Xu W."/>
            <person name="Pan J."/>
            <person name="Luo Z.H."/>
            <person name="Li M."/>
        </authorList>
    </citation>
    <scope>NUCLEOTIDE SEQUENCE [LARGE SCALE GENOMIC DNA]</scope>
    <source>
        <strain evidence="1">SpSt-503</strain>
    </source>
</reference>
<evidence type="ECO:0000313" key="1">
    <source>
        <dbReference type="EMBL" id="HFH28642.1"/>
    </source>
</evidence>
<accession>A0A7C3I5U7</accession>
<dbReference type="EMBL" id="DSVL01000121">
    <property type="protein sequence ID" value="HFH28642.1"/>
    <property type="molecule type" value="Genomic_DNA"/>
</dbReference>
<proteinExistence type="predicted"/>
<sequence>MSDKELKLTFYSKETLRCPVCDASFKREELLSGGGRLIAGILTDELHRKYEPSAKYGEVYPLIYQPTVCPSCWFASSETDFMHIPEESKERAMLDRDNRIADVQHIFPHVDFTSPRDLFSGTAATYLVLRCYDLYPKEFSPTIKQAIQALRCGWLFDELHSKYPGQHYDWLALLFKKKARFFYRQAILLEQSGKEPLSGIKNFGPDTDKNYAYEGALYLTALLELKYGPREPESSRIEALGNAKRTIAKIFGLGKSTKAKPGPLLEKARNLYDAINDELHETDD</sequence>
<organism evidence="1">
    <name type="scientific">Gracilinema caldarium</name>
    <dbReference type="NCBI Taxonomy" id="215591"/>
    <lineage>
        <taxon>Bacteria</taxon>
        <taxon>Pseudomonadati</taxon>
        <taxon>Spirochaetota</taxon>
        <taxon>Spirochaetia</taxon>
        <taxon>Spirochaetales</taxon>
        <taxon>Breznakiellaceae</taxon>
        <taxon>Gracilinema</taxon>
    </lineage>
</organism>
<comment type="caution">
    <text evidence="1">The sequence shown here is derived from an EMBL/GenBank/DDBJ whole genome shotgun (WGS) entry which is preliminary data.</text>
</comment>
<gene>
    <name evidence="1" type="ORF">ENS59_03910</name>
</gene>
<dbReference type="InterPro" id="IPR018708">
    <property type="entry name" value="DUF2225"/>
</dbReference>
<name>A0A7C3I5U7_9SPIR</name>